<organism evidence="1 2">
    <name type="scientific">Mesorhizobium huakuii</name>
    <dbReference type="NCBI Taxonomy" id="28104"/>
    <lineage>
        <taxon>Bacteria</taxon>
        <taxon>Pseudomonadati</taxon>
        <taxon>Pseudomonadota</taxon>
        <taxon>Alphaproteobacteria</taxon>
        <taxon>Hyphomicrobiales</taxon>
        <taxon>Phyllobacteriaceae</taxon>
        <taxon>Mesorhizobium</taxon>
    </lineage>
</organism>
<dbReference type="Proteomes" id="UP001322481">
    <property type="component" value="Chromosome"/>
</dbReference>
<proteinExistence type="predicted"/>
<dbReference type="EMBL" id="CP139858">
    <property type="protein sequence ID" value="WQB99652.1"/>
    <property type="molecule type" value="Genomic_DNA"/>
</dbReference>
<keyword evidence="2" id="KW-1185">Reference proteome</keyword>
<accession>A0ABZ0VQA3</accession>
<protein>
    <submittedName>
        <fullName evidence="1">Uncharacterized protein</fullName>
    </submittedName>
</protein>
<name>A0ABZ0VQA3_9HYPH</name>
<sequence length="232" mass="26328">MNAIRTRAFEHGFDFTVFIPTEPKPSTPAWLPPTRLYVGFERWGLEGAAAVIEQRVLDEDGTSRPETVMESAARLKRATELKIAQQQFERSHEGTAKANAAYEEFSEALKAGTEVVRSSGVNVEYKTSQHFRIVSCDPVNLICSWYPHYMNSIEDIDLHATFYKGFPELPGFYPSFNKAAQLRSLKFRYGLVRMDYSAYVTKASPAKEFSPEQLADHLLSQLMDVAERTSRD</sequence>
<dbReference type="RefSeq" id="WP_322414432.1">
    <property type="nucleotide sequence ID" value="NZ_CP139858.1"/>
</dbReference>
<evidence type="ECO:0000313" key="2">
    <source>
        <dbReference type="Proteomes" id="UP001322481"/>
    </source>
</evidence>
<gene>
    <name evidence="1" type="ORF">U0R22_003840</name>
</gene>
<evidence type="ECO:0000313" key="1">
    <source>
        <dbReference type="EMBL" id="WQB99652.1"/>
    </source>
</evidence>
<reference evidence="1 2" key="1">
    <citation type="submission" date="2023-11" db="EMBL/GenBank/DDBJ databases">
        <authorList>
            <person name="Panchal A.K."/>
            <person name="Meaney J.S."/>
            <person name="Karas B.J."/>
            <person name="diCenzo G.C."/>
        </authorList>
    </citation>
    <scope>NUCLEOTIDE SEQUENCE [LARGE SCALE GENOMIC DNA]</scope>
    <source>
        <strain evidence="1 2">NZP2235</strain>
    </source>
</reference>